<proteinExistence type="predicted"/>
<comment type="cofactor">
    <cofactor evidence="1">
        <name>heme b</name>
        <dbReference type="ChEBI" id="CHEBI:60344"/>
    </cofactor>
</comment>
<sequence length="366" mass="40979">MENSTCSCPLKRPGNHRPPIPRWRLHLPDRVDHVYTAYIGIQQHSTDPVPTQSAGQAITLIEAWITKETNSSSLTSESFTALDGSIRGSSIWVCYWTREEDYERSIKPLSFPALYSALVPQGRESIGLWCERFSTTSSRFSTNYTGLDYLPGLGRLPGTTTSEHDLTAYWGAARDRIPDSAHDLFECEDPPVTAVPEIVPKGIGQHLIGHNYNNVVYIRSGQFWESCSAVESQAYEVKLEPALQTGLQYLWQNPVDSGAIGVRYLRNTECNGNVSGRVRKDTCAAGFLRSLGDLEQWAKKHPSHLKIYHGALQHAREFGGERKLRTWHEISVLKSGEARFEYVNCRPETGVIRFVALEGIGLEGQV</sequence>
<dbReference type="AlphaFoldDB" id="A0A6A6E3U4"/>
<dbReference type="InterPro" id="IPR025702">
    <property type="entry name" value="OXD"/>
</dbReference>
<keyword evidence="4" id="KW-0408">Iron</keyword>
<keyword evidence="5" id="KW-0456">Lyase</keyword>
<evidence type="ECO:0000256" key="3">
    <source>
        <dbReference type="ARBA" id="ARBA00022723"/>
    </source>
</evidence>
<keyword evidence="2" id="KW-0349">Heme</keyword>
<evidence type="ECO:0000256" key="1">
    <source>
        <dbReference type="ARBA" id="ARBA00001970"/>
    </source>
</evidence>
<gene>
    <name evidence="6" type="ORF">K469DRAFT_738972</name>
</gene>
<dbReference type="GO" id="GO:0016829">
    <property type="term" value="F:lyase activity"/>
    <property type="evidence" value="ECO:0007669"/>
    <property type="project" value="UniProtKB-KW"/>
</dbReference>
<evidence type="ECO:0000256" key="4">
    <source>
        <dbReference type="ARBA" id="ARBA00023004"/>
    </source>
</evidence>
<evidence type="ECO:0000256" key="5">
    <source>
        <dbReference type="ARBA" id="ARBA00023239"/>
    </source>
</evidence>
<protein>
    <submittedName>
        <fullName evidence="6">Putative phenylacetaldoxime dehydratase family protein</fullName>
    </submittedName>
</protein>
<name>A0A6A6E3U4_9PEZI</name>
<dbReference type="Proteomes" id="UP000800200">
    <property type="component" value="Unassembled WGS sequence"/>
</dbReference>
<reference evidence="6" key="1">
    <citation type="journal article" date="2020" name="Stud. Mycol.">
        <title>101 Dothideomycetes genomes: a test case for predicting lifestyles and emergence of pathogens.</title>
        <authorList>
            <person name="Haridas S."/>
            <person name="Albert R."/>
            <person name="Binder M."/>
            <person name="Bloem J."/>
            <person name="Labutti K."/>
            <person name="Salamov A."/>
            <person name="Andreopoulos B."/>
            <person name="Baker S."/>
            <person name="Barry K."/>
            <person name="Bills G."/>
            <person name="Bluhm B."/>
            <person name="Cannon C."/>
            <person name="Castanera R."/>
            <person name="Culley D."/>
            <person name="Daum C."/>
            <person name="Ezra D."/>
            <person name="Gonzalez J."/>
            <person name="Henrissat B."/>
            <person name="Kuo A."/>
            <person name="Liang C."/>
            <person name="Lipzen A."/>
            <person name="Lutzoni F."/>
            <person name="Magnuson J."/>
            <person name="Mondo S."/>
            <person name="Nolan M."/>
            <person name="Ohm R."/>
            <person name="Pangilinan J."/>
            <person name="Park H.-J."/>
            <person name="Ramirez L."/>
            <person name="Alfaro M."/>
            <person name="Sun H."/>
            <person name="Tritt A."/>
            <person name="Yoshinaga Y."/>
            <person name="Zwiers L.-H."/>
            <person name="Turgeon B."/>
            <person name="Goodwin S."/>
            <person name="Spatafora J."/>
            <person name="Crous P."/>
            <person name="Grigoriev I."/>
        </authorList>
    </citation>
    <scope>NUCLEOTIDE SEQUENCE</scope>
    <source>
        <strain evidence="6">CBS 207.26</strain>
    </source>
</reference>
<dbReference type="OrthoDB" id="3359285at2759"/>
<organism evidence="6 7">
    <name type="scientific">Zopfia rhizophila CBS 207.26</name>
    <dbReference type="NCBI Taxonomy" id="1314779"/>
    <lineage>
        <taxon>Eukaryota</taxon>
        <taxon>Fungi</taxon>
        <taxon>Dikarya</taxon>
        <taxon>Ascomycota</taxon>
        <taxon>Pezizomycotina</taxon>
        <taxon>Dothideomycetes</taxon>
        <taxon>Dothideomycetes incertae sedis</taxon>
        <taxon>Zopfiaceae</taxon>
        <taxon>Zopfia</taxon>
    </lineage>
</organism>
<keyword evidence="7" id="KW-1185">Reference proteome</keyword>
<dbReference type="EMBL" id="ML994634">
    <property type="protein sequence ID" value="KAF2185188.1"/>
    <property type="molecule type" value="Genomic_DNA"/>
</dbReference>
<dbReference type="GO" id="GO:0046872">
    <property type="term" value="F:metal ion binding"/>
    <property type="evidence" value="ECO:0007669"/>
    <property type="project" value="UniProtKB-KW"/>
</dbReference>
<evidence type="ECO:0000256" key="2">
    <source>
        <dbReference type="ARBA" id="ARBA00022617"/>
    </source>
</evidence>
<accession>A0A6A6E3U4</accession>
<keyword evidence="3" id="KW-0479">Metal-binding</keyword>
<evidence type="ECO:0000313" key="7">
    <source>
        <dbReference type="Proteomes" id="UP000800200"/>
    </source>
</evidence>
<evidence type="ECO:0000313" key="6">
    <source>
        <dbReference type="EMBL" id="KAF2185188.1"/>
    </source>
</evidence>
<dbReference type="Pfam" id="PF13816">
    <property type="entry name" value="Dehydratase_hem"/>
    <property type="match status" value="1"/>
</dbReference>